<protein>
    <submittedName>
        <fullName evidence="1">Uncharacterized protein</fullName>
    </submittedName>
</protein>
<proteinExistence type="predicted"/>
<name>A0A8S9N073_BRACR</name>
<dbReference type="EMBL" id="QGKX02002183">
    <property type="protein sequence ID" value="KAF3488821.1"/>
    <property type="molecule type" value="Genomic_DNA"/>
</dbReference>
<accession>A0A8S9N073</accession>
<comment type="caution">
    <text evidence="1">The sequence shown here is derived from an EMBL/GenBank/DDBJ whole genome shotgun (WGS) entry which is preliminary data.</text>
</comment>
<reference evidence="1" key="1">
    <citation type="submission" date="2019-12" db="EMBL/GenBank/DDBJ databases">
        <title>Genome sequencing and annotation of Brassica cretica.</title>
        <authorList>
            <person name="Studholme D.J."/>
            <person name="Sarris P."/>
        </authorList>
    </citation>
    <scope>NUCLEOTIDE SEQUENCE</scope>
    <source>
        <strain evidence="1">PFS-109/04</strain>
        <tissue evidence="1">Leaf</tissue>
    </source>
</reference>
<dbReference type="AlphaFoldDB" id="A0A8S9N073"/>
<evidence type="ECO:0000313" key="2">
    <source>
        <dbReference type="Proteomes" id="UP000712600"/>
    </source>
</evidence>
<gene>
    <name evidence="1" type="ORF">F2Q69_00054444</name>
</gene>
<dbReference type="Proteomes" id="UP000712600">
    <property type="component" value="Unassembled WGS sequence"/>
</dbReference>
<evidence type="ECO:0000313" key="1">
    <source>
        <dbReference type="EMBL" id="KAF3488821.1"/>
    </source>
</evidence>
<sequence>MCSDFGYDNDRAWGGGGDGIGAWRGGGDGAGVWAEPEVEVGWRLGGAGAWGRSWGGNWSLRMRMTVYILRRANFPTFGAMNEDAPGRGLFKFWAHMFDYRDGHIYGSHSLRRRSGTDHPNLVYWYSVASEPSLNPPNPRLTLRRRYKLQDNETLSVFHYLPALSTTAQDPIECSHPFLIFD</sequence>
<organism evidence="1 2">
    <name type="scientific">Brassica cretica</name>
    <name type="common">Mustard</name>
    <dbReference type="NCBI Taxonomy" id="69181"/>
    <lineage>
        <taxon>Eukaryota</taxon>
        <taxon>Viridiplantae</taxon>
        <taxon>Streptophyta</taxon>
        <taxon>Embryophyta</taxon>
        <taxon>Tracheophyta</taxon>
        <taxon>Spermatophyta</taxon>
        <taxon>Magnoliopsida</taxon>
        <taxon>eudicotyledons</taxon>
        <taxon>Gunneridae</taxon>
        <taxon>Pentapetalae</taxon>
        <taxon>rosids</taxon>
        <taxon>malvids</taxon>
        <taxon>Brassicales</taxon>
        <taxon>Brassicaceae</taxon>
        <taxon>Brassiceae</taxon>
        <taxon>Brassica</taxon>
    </lineage>
</organism>